<dbReference type="EC" id="4.3.1.1" evidence="4"/>
<comment type="caution">
    <text evidence="4">The sequence shown here is derived from an EMBL/GenBank/DDBJ whole genome shotgun (WGS) entry which is preliminary data.</text>
</comment>
<reference evidence="4 5" key="1">
    <citation type="submission" date="2013-06" db="EMBL/GenBank/DDBJ databases">
        <title>Draft genome sequence of Thauera terpenica.</title>
        <authorList>
            <person name="Liu B."/>
            <person name="Frostegard A.H."/>
            <person name="Shapleigh J.P."/>
        </authorList>
    </citation>
    <scope>NUCLEOTIDE SEQUENCE [LARGE SCALE GENOMIC DNA]</scope>
    <source>
        <strain evidence="4 5">58Eu</strain>
    </source>
</reference>
<dbReference type="InterPro" id="IPR022761">
    <property type="entry name" value="Fumarate_lyase_N"/>
</dbReference>
<dbReference type="GO" id="GO:0008797">
    <property type="term" value="F:aspartate ammonia-lyase activity"/>
    <property type="evidence" value="ECO:0007669"/>
    <property type="project" value="UniProtKB-EC"/>
</dbReference>
<dbReference type="GO" id="GO:0005829">
    <property type="term" value="C:cytosol"/>
    <property type="evidence" value="ECO:0007669"/>
    <property type="project" value="TreeGrafter"/>
</dbReference>
<dbReference type="Pfam" id="PF10415">
    <property type="entry name" value="FumaraseC_C"/>
    <property type="match status" value="1"/>
</dbReference>
<dbReference type="InterPro" id="IPR008948">
    <property type="entry name" value="L-Aspartase-like"/>
</dbReference>
<sequence>MRQERDFLGIKSIPPPAYWGVHTARAVENFPITGQTIEQMPELIRAFAFVKKAAAHANREMGVLTEKQAQAISSACDDLVAGQLHDQFIVDVIQGGAGTSTNMNANEVIANRALEHLGVEKGRYDLIHPNDHVNASQSTNDAYPTALKIATWFGIQQLLQALAGLRGAFEAKATEFATVLKIGRTQMQDAVPMTLGQEFAAFASMIADDEQRLRESARLMTEVNMGGTAIGTGINAPVGYVDVVIPLLAELSGVPVTRAADLIAATADTGSFVDVSGTLKRIAVKLSKISNDLRLLSSGPQAGVGDIRLPARQAGSSIMPGKINPVIPEVMNQVAFEVIGNDVAITMAAEGGQLQLNAFEPLIGWALHKSLKHLANACHTLQVNCVEGIEGNHGLLAQRIAESVTLVTALNPLIGYEKAAAIAKTAIATGKPIGLIAEELGIMSQTELLQLLLPENLTRAGALAPRASDAAAAAALA</sequence>
<dbReference type="NCBIfam" id="NF008909">
    <property type="entry name" value="PRK12273.1"/>
    <property type="match status" value="1"/>
</dbReference>
<gene>
    <name evidence="4" type="primary">aspA</name>
    <name evidence="4" type="ORF">M622_10430</name>
</gene>
<dbReference type="SUPFAM" id="SSF48557">
    <property type="entry name" value="L-aspartase-like"/>
    <property type="match status" value="1"/>
</dbReference>
<evidence type="ECO:0000259" key="2">
    <source>
        <dbReference type="Pfam" id="PF00206"/>
    </source>
</evidence>
<dbReference type="InterPro" id="IPR024083">
    <property type="entry name" value="Fumarase/histidase_N"/>
</dbReference>
<dbReference type="OrthoDB" id="9802809at2"/>
<dbReference type="PANTHER" id="PTHR42696">
    <property type="entry name" value="ASPARTATE AMMONIA-LYASE"/>
    <property type="match status" value="1"/>
</dbReference>
<dbReference type="InterPro" id="IPR000362">
    <property type="entry name" value="Fumarate_lyase_fam"/>
</dbReference>
<keyword evidence="1 4" id="KW-0456">Lyase</keyword>
<dbReference type="InterPro" id="IPR018951">
    <property type="entry name" value="Fumarase_C_C"/>
</dbReference>
<dbReference type="EMBL" id="ATJV01000024">
    <property type="protein sequence ID" value="EPZ16927.1"/>
    <property type="molecule type" value="Genomic_DNA"/>
</dbReference>
<dbReference type="GO" id="GO:0006531">
    <property type="term" value="P:aspartate metabolic process"/>
    <property type="evidence" value="ECO:0007669"/>
    <property type="project" value="TreeGrafter"/>
</dbReference>
<proteinExistence type="predicted"/>
<dbReference type="PROSITE" id="PS00163">
    <property type="entry name" value="FUMARATE_LYASES"/>
    <property type="match status" value="1"/>
</dbReference>
<organism evidence="4 5">
    <name type="scientific">Thauera terpenica 58Eu</name>
    <dbReference type="NCBI Taxonomy" id="1348657"/>
    <lineage>
        <taxon>Bacteria</taxon>
        <taxon>Pseudomonadati</taxon>
        <taxon>Pseudomonadota</taxon>
        <taxon>Betaproteobacteria</taxon>
        <taxon>Rhodocyclales</taxon>
        <taxon>Zoogloeaceae</taxon>
        <taxon>Thauera</taxon>
    </lineage>
</organism>
<name>S9ZTR2_9RHOO</name>
<dbReference type="Gene3D" id="1.10.275.10">
    <property type="entry name" value="Fumarase/aspartase (N-terminal domain)"/>
    <property type="match status" value="1"/>
</dbReference>
<dbReference type="FunFam" id="1.20.200.10:FF:000001">
    <property type="entry name" value="Fumarate hydratase, mitochondrial"/>
    <property type="match status" value="1"/>
</dbReference>
<dbReference type="PANTHER" id="PTHR42696:SF2">
    <property type="entry name" value="ASPARTATE AMMONIA-LYASE"/>
    <property type="match status" value="1"/>
</dbReference>
<evidence type="ECO:0000313" key="4">
    <source>
        <dbReference type="EMBL" id="EPZ16927.1"/>
    </source>
</evidence>
<dbReference type="PATRIC" id="fig|1348657.5.peg.624"/>
<dbReference type="PRINTS" id="PR00149">
    <property type="entry name" value="FUMRATELYASE"/>
</dbReference>
<feature type="domain" description="Fumarase C C-terminal" evidence="3">
    <location>
        <begin position="406"/>
        <end position="459"/>
    </location>
</feature>
<evidence type="ECO:0000259" key="3">
    <source>
        <dbReference type="Pfam" id="PF10415"/>
    </source>
</evidence>
<dbReference type="FunFam" id="1.10.40.30:FF:000002">
    <property type="entry name" value="Fumarate hydratase class II"/>
    <property type="match status" value="1"/>
</dbReference>
<keyword evidence="5" id="KW-1185">Reference proteome</keyword>
<dbReference type="Gene3D" id="1.10.40.30">
    <property type="entry name" value="Fumarase/aspartase (C-terminal domain)"/>
    <property type="match status" value="1"/>
</dbReference>
<dbReference type="Gene3D" id="1.20.200.10">
    <property type="entry name" value="Fumarase/aspartase (Central domain)"/>
    <property type="match status" value="1"/>
</dbReference>
<feature type="domain" description="Fumarate lyase N-terminal" evidence="2">
    <location>
        <begin position="13"/>
        <end position="340"/>
    </location>
</feature>
<evidence type="ECO:0000256" key="1">
    <source>
        <dbReference type="ARBA" id="ARBA00023239"/>
    </source>
</evidence>
<dbReference type="RefSeq" id="WP_021248071.1">
    <property type="nucleotide sequence ID" value="NZ_ATJV01000024.1"/>
</dbReference>
<dbReference type="InterPro" id="IPR051546">
    <property type="entry name" value="Aspartate_Ammonia-Lyase"/>
</dbReference>
<dbReference type="InterPro" id="IPR020557">
    <property type="entry name" value="Fumarate_lyase_CS"/>
</dbReference>
<evidence type="ECO:0000313" key="5">
    <source>
        <dbReference type="Proteomes" id="UP000015455"/>
    </source>
</evidence>
<dbReference type="eggNOG" id="COG1027">
    <property type="taxonomic scope" value="Bacteria"/>
</dbReference>
<dbReference type="GO" id="GO:0006099">
    <property type="term" value="P:tricarboxylic acid cycle"/>
    <property type="evidence" value="ECO:0007669"/>
    <property type="project" value="InterPro"/>
</dbReference>
<protein>
    <submittedName>
        <fullName evidence="4">Aspartate ammonia-lyase</fullName>
        <ecNumber evidence="4">4.3.1.1</ecNumber>
    </submittedName>
</protein>
<dbReference type="Proteomes" id="UP000015455">
    <property type="component" value="Unassembled WGS sequence"/>
</dbReference>
<accession>S9ZTR2</accession>
<dbReference type="CDD" id="cd01357">
    <property type="entry name" value="Aspartase"/>
    <property type="match status" value="1"/>
</dbReference>
<dbReference type="Pfam" id="PF00206">
    <property type="entry name" value="Lyase_1"/>
    <property type="match status" value="1"/>
</dbReference>
<dbReference type="STRING" id="1348657.M622_10430"/>
<dbReference type="AlphaFoldDB" id="S9ZTR2"/>
<dbReference type="FunFam" id="1.10.275.10:FF:000001">
    <property type="entry name" value="Fumarate hydratase, mitochondrial"/>
    <property type="match status" value="1"/>
</dbReference>